<dbReference type="Pfam" id="PF00083">
    <property type="entry name" value="Sugar_tr"/>
    <property type="match status" value="1"/>
</dbReference>
<dbReference type="GO" id="GO:0016020">
    <property type="term" value="C:membrane"/>
    <property type="evidence" value="ECO:0007669"/>
    <property type="project" value="UniProtKB-SubCell"/>
</dbReference>
<sequence>MTLATASGIALVSQRLDDLQPKGGCGGISAYYLKLLHAAGIGWAMDSMDTFLFTYCMPKIKADFKANYNRTITASESGLLGSSVFAGAFVGAFMFGYLADAFGRRTIFLWTMIVFLVGMILVAVSDSFGMLLTFRFVTGVGLGGELPVASTLVQELSPKAIRGRMIVILDGFWPLGCMAAVLFANELTKSLTWRQVFFVSIAPVLYAIALRCYIPESPKWLASVGQMGKANSVVQSIEIAHGVYSYTAKPDVHENDPTANVFSYGHLHLGQRIALLFRGEYFKRTLVLWTVWFGIAFAYYAIYVWLPQIVAGGSRDAFNINGSTSSLLVILFFQIPGYFSAACVVERIGRKLTLVLFLLCAFASALAFGYVAPTQANLMVSGSCMSFFMLGAYGALYAYTPENYPTNIRAMGAAYPSGFSRIAAIAGTYVLPILHEAGWSQQEIMWLNGAILMFCSIILFVFGYETRGKDIDDVLGMDDAAMLEDDGELFSPDEFE</sequence>
<feature type="transmembrane region" description="Helical" evidence="6">
    <location>
        <begin position="326"/>
        <end position="345"/>
    </location>
</feature>
<evidence type="ECO:0000256" key="2">
    <source>
        <dbReference type="ARBA" id="ARBA00022448"/>
    </source>
</evidence>
<keyword evidence="4 6" id="KW-1133">Transmembrane helix</keyword>
<dbReference type="Proteomes" id="UP000481153">
    <property type="component" value="Unassembled WGS sequence"/>
</dbReference>
<keyword evidence="9" id="KW-1185">Reference proteome</keyword>
<comment type="subcellular location">
    <subcellularLocation>
        <location evidence="1">Membrane</location>
        <topology evidence="1">Multi-pass membrane protein</topology>
    </subcellularLocation>
</comment>
<keyword evidence="3 6" id="KW-0812">Transmembrane</keyword>
<dbReference type="CDD" id="cd17316">
    <property type="entry name" value="MFS_SV2_like"/>
    <property type="match status" value="1"/>
</dbReference>
<comment type="caution">
    <text evidence="8">The sequence shown here is derived from an EMBL/GenBank/DDBJ whole genome shotgun (WGS) entry which is preliminary data.</text>
</comment>
<feature type="transmembrane region" description="Helical" evidence="6">
    <location>
        <begin position="106"/>
        <end position="124"/>
    </location>
</feature>
<feature type="transmembrane region" description="Helical" evidence="6">
    <location>
        <begin position="196"/>
        <end position="214"/>
    </location>
</feature>
<reference evidence="8 9" key="1">
    <citation type="submission" date="2019-07" db="EMBL/GenBank/DDBJ databases">
        <title>Genomics analysis of Aphanomyces spp. identifies a new class of oomycete effector associated with host adaptation.</title>
        <authorList>
            <person name="Gaulin E."/>
        </authorList>
    </citation>
    <scope>NUCLEOTIDE SEQUENCE [LARGE SCALE GENOMIC DNA]</scope>
    <source>
        <strain evidence="8 9">ATCC 201684</strain>
    </source>
</reference>
<feature type="transmembrane region" description="Helical" evidence="6">
    <location>
        <begin position="412"/>
        <end position="432"/>
    </location>
</feature>
<dbReference type="AlphaFoldDB" id="A0A6G0W7F9"/>
<proteinExistence type="predicted"/>
<feature type="transmembrane region" description="Helical" evidence="6">
    <location>
        <begin position="165"/>
        <end position="184"/>
    </location>
</feature>
<feature type="transmembrane region" description="Helical" evidence="6">
    <location>
        <begin position="79"/>
        <end position="99"/>
    </location>
</feature>
<feature type="transmembrane region" description="Helical" evidence="6">
    <location>
        <begin position="444"/>
        <end position="464"/>
    </location>
</feature>
<feature type="transmembrane region" description="Helical" evidence="6">
    <location>
        <begin position="286"/>
        <end position="306"/>
    </location>
</feature>
<evidence type="ECO:0000256" key="6">
    <source>
        <dbReference type="SAM" id="Phobius"/>
    </source>
</evidence>
<dbReference type="InterPro" id="IPR036259">
    <property type="entry name" value="MFS_trans_sf"/>
</dbReference>
<evidence type="ECO:0000256" key="5">
    <source>
        <dbReference type="ARBA" id="ARBA00023136"/>
    </source>
</evidence>
<evidence type="ECO:0000313" key="8">
    <source>
        <dbReference type="EMBL" id="KAF0722037.1"/>
    </source>
</evidence>
<organism evidence="8 9">
    <name type="scientific">Aphanomyces euteiches</name>
    <dbReference type="NCBI Taxonomy" id="100861"/>
    <lineage>
        <taxon>Eukaryota</taxon>
        <taxon>Sar</taxon>
        <taxon>Stramenopiles</taxon>
        <taxon>Oomycota</taxon>
        <taxon>Saprolegniomycetes</taxon>
        <taxon>Saprolegniales</taxon>
        <taxon>Verrucalvaceae</taxon>
        <taxon>Aphanomyces</taxon>
    </lineage>
</organism>
<keyword evidence="2" id="KW-0813">Transport</keyword>
<evidence type="ECO:0000256" key="4">
    <source>
        <dbReference type="ARBA" id="ARBA00022989"/>
    </source>
</evidence>
<dbReference type="SUPFAM" id="SSF103473">
    <property type="entry name" value="MFS general substrate transporter"/>
    <property type="match status" value="1"/>
</dbReference>
<evidence type="ECO:0000256" key="1">
    <source>
        <dbReference type="ARBA" id="ARBA00004141"/>
    </source>
</evidence>
<feature type="transmembrane region" description="Helical" evidence="6">
    <location>
        <begin position="130"/>
        <end position="153"/>
    </location>
</feature>
<dbReference type="Gene3D" id="1.20.1250.20">
    <property type="entry name" value="MFS general substrate transporter like domains"/>
    <property type="match status" value="2"/>
</dbReference>
<name>A0A6G0W7F9_9STRA</name>
<dbReference type="GO" id="GO:0022857">
    <property type="term" value="F:transmembrane transporter activity"/>
    <property type="evidence" value="ECO:0007669"/>
    <property type="project" value="InterPro"/>
</dbReference>
<feature type="transmembrane region" description="Helical" evidence="6">
    <location>
        <begin position="378"/>
        <end position="400"/>
    </location>
</feature>
<evidence type="ECO:0000313" key="9">
    <source>
        <dbReference type="Proteomes" id="UP000481153"/>
    </source>
</evidence>
<evidence type="ECO:0000259" key="7">
    <source>
        <dbReference type="PROSITE" id="PS50850"/>
    </source>
</evidence>
<protein>
    <recommendedName>
        <fullName evidence="7">Major facilitator superfamily (MFS) profile domain-containing protein</fullName>
    </recommendedName>
</protein>
<keyword evidence="5 6" id="KW-0472">Membrane</keyword>
<dbReference type="PANTHER" id="PTHR23511">
    <property type="entry name" value="SYNAPTIC VESICLE GLYCOPROTEIN 2"/>
    <property type="match status" value="1"/>
</dbReference>
<feature type="domain" description="Major facilitator superfamily (MFS) profile" evidence="7">
    <location>
        <begin position="35"/>
        <end position="467"/>
    </location>
</feature>
<dbReference type="PANTHER" id="PTHR23511:SF5">
    <property type="entry name" value="MAJOR FACILITATOR-TYPE TRANSPORTER HXNZ-RELATED"/>
    <property type="match status" value="1"/>
</dbReference>
<feature type="transmembrane region" description="Helical" evidence="6">
    <location>
        <begin position="352"/>
        <end position="372"/>
    </location>
</feature>
<dbReference type="EMBL" id="VJMJ01000350">
    <property type="protein sequence ID" value="KAF0722037.1"/>
    <property type="molecule type" value="Genomic_DNA"/>
</dbReference>
<accession>A0A6G0W7F9</accession>
<dbReference type="InterPro" id="IPR005829">
    <property type="entry name" value="Sugar_transporter_CS"/>
</dbReference>
<dbReference type="VEuPathDB" id="FungiDB:AeMF1_019712"/>
<dbReference type="InterPro" id="IPR020846">
    <property type="entry name" value="MFS_dom"/>
</dbReference>
<evidence type="ECO:0000256" key="3">
    <source>
        <dbReference type="ARBA" id="ARBA00022692"/>
    </source>
</evidence>
<dbReference type="InterPro" id="IPR005828">
    <property type="entry name" value="MFS_sugar_transport-like"/>
</dbReference>
<gene>
    <name evidence="8" type="ORF">Ae201684_018734</name>
</gene>
<dbReference type="PROSITE" id="PS50850">
    <property type="entry name" value="MFS"/>
    <property type="match status" value="1"/>
</dbReference>
<dbReference type="PROSITE" id="PS00217">
    <property type="entry name" value="SUGAR_TRANSPORT_2"/>
    <property type="match status" value="1"/>
</dbReference>